<feature type="transmembrane region" description="Helical" evidence="6">
    <location>
        <begin position="96"/>
        <end position="112"/>
    </location>
</feature>
<dbReference type="PANTHER" id="PTHR37821:SF1">
    <property type="entry name" value="AMINO ACID TRANSPORTER YUIF-RELATED"/>
    <property type="match status" value="1"/>
</dbReference>
<feature type="transmembrane region" description="Helical" evidence="6">
    <location>
        <begin position="188"/>
        <end position="211"/>
    </location>
</feature>
<keyword evidence="10" id="KW-1185">Reference proteome</keyword>
<feature type="transmembrane region" description="Helical" evidence="6">
    <location>
        <begin position="331"/>
        <end position="349"/>
    </location>
</feature>
<keyword evidence="4 6" id="KW-1133">Transmembrane helix</keyword>
<dbReference type="Pfam" id="PF03553">
    <property type="entry name" value="Na_H_antiporter"/>
    <property type="match status" value="1"/>
</dbReference>
<dbReference type="Proteomes" id="UP001624684">
    <property type="component" value="Unassembled WGS sequence"/>
</dbReference>
<dbReference type="PRINTS" id="PR00173">
    <property type="entry name" value="EDTRNSPORT"/>
</dbReference>
<dbReference type="PANTHER" id="PTHR37821">
    <property type="entry name" value="AMINO ACID TRANSPORTER YUIF-RELATED"/>
    <property type="match status" value="1"/>
</dbReference>
<reference evidence="9 10" key="1">
    <citation type="submission" date="2024-11" db="EMBL/GenBank/DDBJ databases">
        <title>First Report of Moraxella oculi in Brazil in an Infectious Bovine Keratoconjunctivitis Outbreak.</title>
        <authorList>
            <person name="Carvalho C.V."/>
            <person name="Domingues R."/>
            <person name="Coutinho C."/>
            <person name="Honorio N.T.B.S."/>
            <person name="Faza D.R.L.R."/>
            <person name="Carvalho W.A."/>
            <person name="Machado A.B.F."/>
            <person name="Martins M.F."/>
            <person name="Gaspar E.B."/>
        </authorList>
    </citation>
    <scope>NUCLEOTIDE SEQUENCE [LARGE SCALE GENOMIC DNA]</scope>
    <source>
        <strain evidence="9 10">2117LE</strain>
    </source>
</reference>
<feature type="transmembrane region" description="Helical" evidence="6">
    <location>
        <begin position="421"/>
        <end position="438"/>
    </location>
</feature>
<feature type="transmembrane region" description="Helical" evidence="6">
    <location>
        <begin position="144"/>
        <end position="168"/>
    </location>
</feature>
<keyword evidence="3 6" id="KW-0812">Transmembrane</keyword>
<evidence type="ECO:0000256" key="6">
    <source>
        <dbReference type="SAM" id="Phobius"/>
    </source>
</evidence>
<dbReference type="InterPro" id="IPR032813">
    <property type="entry name" value="Na_H_antiport_N"/>
</dbReference>
<evidence type="ECO:0000256" key="1">
    <source>
        <dbReference type="ARBA" id="ARBA00004651"/>
    </source>
</evidence>
<evidence type="ECO:0000256" key="2">
    <source>
        <dbReference type="ARBA" id="ARBA00022475"/>
    </source>
</evidence>
<evidence type="ECO:0000313" key="10">
    <source>
        <dbReference type="Proteomes" id="UP001624684"/>
    </source>
</evidence>
<protein>
    <submittedName>
        <fullName evidence="9">Na+/H+ antiporter family protein</fullName>
    </submittedName>
</protein>
<evidence type="ECO:0000256" key="4">
    <source>
        <dbReference type="ARBA" id="ARBA00022989"/>
    </source>
</evidence>
<dbReference type="EMBL" id="JBJJXE010000005">
    <property type="protein sequence ID" value="MFL1732335.1"/>
    <property type="molecule type" value="Genomic_DNA"/>
</dbReference>
<sequence>MNAVLIAVIIMVGLSLARLHVILSLIIGAMMGGLIAGLSVADTLTAFQDGLKNGAQIALSYAILGAFAMAIAHSGAPKFLADKMTLRLNQASASHAVKWMLFGMIGLMAIFSQNLIPIHIAFIPLIIPPLLVLLNRLQVDRRLVACLITFGLVNAYMFLPYGFGDIFLNQIILKNINDAGMDTADVSIMRVMAIPAFGMLLGLLIAIFVSYRKPRIYQSISTHNTDTQAAADTSSPYRTTVALVAIVVAFLVQLYTDSLLMGSIAGFAIFMASGVVKWHEADHVFNDGIKMMAMIGLIMISAQGFAEVIKTTGQIDSLVNGAMSLFGGNKGLAAFVMLVIGLVVTLGIGSSFSTVPILAAIYVPLCAALGFSMPATIALIATAGVLGDAGSPASDSTLGPTMGLNIDGQHDHIKDSVIPTFIHYNIPLIIFGWIAAMVL</sequence>
<keyword evidence="2" id="KW-1003">Cell membrane</keyword>
<feature type="transmembrane region" description="Helical" evidence="6">
    <location>
        <begin position="57"/>
        <end position="76"/>
    </location>
</feature>
<evidence type="ECO:0000259" key="8">
    <source>
        <dbReference type="Pfam" id="PF13726"/>
    </source>
</evidence>
<feature type="domain" description="Putative Na+/H+ antiporter N-terminal" evidence="8">
    <location>
        <begin position="2"/>
        <end position="85"/>
    </location>
</feature>
<dbReference type="InterPro" id="IPR018461">
    <property type="entry name" value="Na/H_Antiport_NhaC-like_C"/>
</dbReference>
<keyword evidence="5 6" id="KW-0472">Membrane</keyword>
<evidence type="ECO:0000259" key="7">
    <source>
        <dbReference type="Pfam" id="PF03553"/>
    </source>
</evidence>
<feature type="transmembrane region" description="Helical" evidence="6">
    <location>
        <begin position="361"/>
        <end position="386"/>
    </location>
</feature>
<proteinExistence type="predicted"/>
<comment type="subcellular location">
    <subcellularLocation>
        <location evidence="1">Cell membrane</location>
        <topology evidence="1">Multi-pass membrane protein</topology>
    </subcellularLocation>
</comment>
<feature type="transmembrane region" description="Helical" evidence="6">
    <location>
        <begin position="118"/>
        <end position="137"/>
    </location>
</feature>
<organism evidence="9 10">
    <name type="scientific">Moraxella oculi</name>
    <dbReference type="NCBI Taxonomy" id="2940516"/>
    <lineage>
        <taxon>Bacteria</taxon>
        <taxon>Pseudomonadati</taxon>
        <taxon>Pseudomonadota</taxon>
        <taxon>Gammaproteobacteria</taxon>
        <taxon>Moraxellales</taxon>
        <taxon>Moraxellaceae</taxon>
        <taxon>Moraxella</taxon>
    </lineage>
</organism>
<evidence type="ECO:0000256" key="3">
    <source>
        <dbReference type="ARBA" id="ARBA00022692"/>
    </source>
</evidence>
<feature type="domain" description="Na+/H+ antiporter NhaC-like C-terminal" evidence="7">
    <location>
        <begin position="148"/>
        <end position="433"/>
    </location>
</feature>
<dbReference type="InterPro" id="IPR052576">
    <property type="entry name" value="AA_Transporter-Related"/>
</dbReference>
<comment type="caution">
    <text evidence="9">The sequence shown here is derived from an EMBL/GenBank/DDBJ whole genome shotgun (WGS) entry which is preliminary data.</text>
</comment>
<gene>
    <name evidence="9" type="ORF">ACJHVH_04905</name>
</gene>
<name>A0ABW8U719_9GAMM</name>
<dbReference type="Pfam" id="PF13726">
    <property type="entry name" value="Na_H_antiport_2"/>
    <property type="match status" value="1"/>
</dbReference>
<dbReference type="RefSeq" id="WP_407068984.1">
    <property type="nucleotide sequence ID" value="NZ_JBJJXE010000005.1"/>
</dbReference>
<evidence type="ECO:0000313" key="9">
    <source>
        <dbReference type="EMBL" id="MFL1732335.1"/>
    </source>
</evidence>
<evidence type="ECO:0000256" key="5">
    <source>
        <dbReference type="ARBA" id="ARBA00023136"/>
    </source>
</evidence>
<accession>A0ABW8U719</accession>